<dbReference type="Proteomes" id="UP000036045">
    <property type="component" value="Unassembled WGS sequence"/>
</dbReference>
<dbReference type="PATRIC" id="fig|1397.4.peg.1270"/>
<dbReference type="AlphaFoldDB" id="A0A0J1IHT6"/>
<dbReference type="EMBL" id="LDPH01000015">
    <property type="protein sequence ID" value="KLV25554.1"/>
    <property type="molecule type" value="Genomic_DNA"/>
</dbReference>
<protein>
    <submittedName>
        <fullName evidence="1">Uncharacterized protein</fullName>
    </submittedName>
</protein>
<comment type="caution">
    <text evidence="1">The sequence shown here is derived from an EMBL/GenBank/DDBJ whole genome shotgun (WGS) entry which is preliminary data.</text>
</comment>
<accession>A0A0J1IHT6</accession>
<proteinExistence type="predicted"/>
<reference evidence="1 3" key="1">
    <citation type="submission" date="2015-05" db="EMBL/GenBank/DDBJ databases">
        <title>Whole genome sequence and identification of bacterial endophytes from Costus igneus.</title>
        <authorList>
            <person name="Lee Y.P."/>
            <person name="Gan H.M."/>
            <person name="Eng W."/>
            <person name="Wheatley M.S."/>
            <person name="Caraballo A."/>
            <person name="Polter S."/>
            <person name="Savka M.A."/>
            <person name="Hudson A.O."/>
        </authorList>
    </citation>
    <scope>NUCLEOTIDE SEQUENCE [LARGE SCALE GENOMIC DNA]</scope>
    <source>
        <strain evidence="1 3">RIT379</strain>
    </source>
</reference>
<evidence type="ECO:0000313" key="3">
    <source>
        <dbReference type="Proteomes" id="UP000036045"/>
    </source>
</evidence>
<keyword evidence="3" id="KW-1185">Reference proteome</keyword>
<organism evidence="1 3">
    <name type="scientific">Niallia circulans</name>
    <name type="common">Bacillus circulans</name>
    <dbReference type="NCBI Taxonomy" id="1397"/>
    <lineage>
        <taxon>Bacteria</taxon>
        <taxon>Bacillati</taxon>
        <taxon>Bacillota</taxon>
        <taxon>Bacilli</taxon>
        <taxon>Bacillales</taxon>
        <taxon>Bacillaceae</taxon>
        <taxon>Niallia</taxon>
    </lineage>
</organism>
<reference evidence="2" key="2">
    <citation type="submission" date="2021-04" db="EMBL/GenBank/DDBJ databases">
        <title>Genomic analysis of electroactive and textile dye degrading Bacillus circulans strain: DC10 isolated from constructed wetland-microbial fuel cells treating textile dye wastewaters.</title>
        <authorList>
            <person name="Patel D.U."/>
            <person name="Desai C.R."/>
        </authorList>
    </citation>
    <scope>NUCLEOTIDE SEQUENCE</scope>
    <source>
        <strain evidence="2">DC10</strain>
    </source>
</reference>
<evidence type="ECO:0000313" key="1">
    <source>
        <dbReference type="EMBL" id="KLV25554.1"/>
    </source>
</evidence>
<sequence length="148" mass="17487">MDGRKPLNPIFNNNHKKKEDPLLIRNVRKIPITKDEGRKTRIDKKKDVKIPLSDEERKLIKRLANRRGLQPTPFCSLLVKKALTEYKDAQIFDDSYDPKGKPYPAKLEVYYHDLLFDKTVEWDCSLKEAAYRLLKFMLIKERDGHLYG</sequence>
<gene>
    <name evidence="1" type="ORF">ABW02_15430</name>
    <name evidence="2" type="ORF">KD144_08495</name>
</gene>
<dbReference type="EMBL" id="JAGTPX010000006">
    <property type="protein sequence ID" value="MBR8669579.1"/>
    <property type="molecule type" value="Genomic_DNA"/>
</dbReference>
<dbReference type="OrthoDB" id="2626990at2"/>
<dbReference type="RefSeq" id="WP_016205275.1">
    <property type="nucleotide sequence ID" value="NZ_CP053316.1"/>
</dbReference>
<evidence type="ECO:0000313" key="2">
    <source>
        <dbReference type="EMBL" id="MBR8669579.1"/>
    </source>
</evidence>
<name>A0A0J1IHT6_NIACI</name>